<sequence length="703" mass="78142">MLSGVDLAYTGKKACEFVNERNHESRSMIFRHAFKNVGALVMRIQLGQAQRAALLQSICREDYCDNPAHEKGEGGNQDDLFSIPQSASSVCQTTRSLEQIAHYTLGRGKILNERTQPQIRHNTKQLHGEEYLWDALHSPVWAIGLNLAGQLARQGFEYVCCPESLDEPSYALITRELNDGSFERTMIDDKACILTESRHCLEIARVPELEISLDPEHKMTSQKNGFVISHHGKAAPVGWMLHSGEQDQLVDPQYTEDLLRVIRIAKGKTHQLSKAEYSLLLNEMRAKTDGVRFTQNRTLNLLDDVVQELEREYGFDPVKLIGSAISTSYNLIQSRMKETDVVEDFLTGILITEMAQVLKLTESRSSRPRLPHEFTNSFDITLNSAKAFAYAYDLQKPDGSPALLLADDKPVYESDERLTDVRLNGDLQDPDLSNPRHAAALLASGILIAEQMLLEQLLRDACVFGDEHPNALALQKILNNHALYFRLKAMAKEIPGDSRGPILGLQVKSCEPLIDMLRTALGFDHLADAARQIYAEGSHSMKIKKSALFNLFHAGNVLQTLETTSAAHQGSRGLNAGIVPVIRALAPALYTHLVEEGEIKEAIKTRTAVREKTVTRPRVEEAEEEADSREEHHLSGVGVCPYLGRRVTDQPSVTQDAYHPDLSSARVRHKGNTWCQFFTKTVVPVAAVSLTIGAAAISLMNGA</sequence>
<gene>
    <name evidence="1" type="ORF">AQUSIP_07400</name>
</gene>
<organism evidence="1 2">
    <name type="scientific">Aquicella siphonis</name>
    <dbReference type="NCBI Taxonomy" id="254247"/>
    <lineage>
        <taxon>Bacteria</taxon>
        <taxon>Pseudomonadati</taxon>
        <taxon>Pseudomonadota</taxon>
        <taxon>Gammaproteobacteria</taxon>
        <taxon>Legionellales</taxon>
        <taxon>Coxiellaceae</taxon>
        <taxon>Aquicella</taxon>
    </lineage>
</organism>
<dbReference type="Proteomes" id="UP000324194">
    <property type="component" value="Chromosome 1"/>
</dbReference>
<dbReference type="EMBL" id="LR699119">
    <property type="protein sequence ID" value="VVC75450.1"/>
    <property type="molecule type" value="Genomic_DNA"/>
</dbReference>
<accession>A0A5E4PEP9</accession>
<dbReference type="InterPro" id="IPR049983">
    <property type="entry name" value="T4SS_Ceg17"/>
</dbReference>
<dbReference type="OrthoDB" id="5630700at2"/>
<keyword evidence="2" id="KW-1185">Reference proteome</keyword>
<dbReference type="AlphaFoldDB" id="A0A5E4PEP9"/>
<dbReference type="KEGG" id="asip:AQUSIP_07400"/>
<name>A0A5E4PEP9_9COXI</name>
<reference evidence="1 2" key="1">
    <citation type="submission" date="2019-08" db="EMBL/GenBank/DDBJ databases">
        <authorList>
            <person name="Guy L."/>
        </authorList>
    </citation>
    <scope>NUCLEOTIDE SEQUENCE [LARGE SCALE GENOMIC DNA]</scope>
    <source>
        <strain evidence="1 2">SGT-108</strain>
    </source>
</reference>
<protein>
    <submittedName>
        <fullName evidence="1">Uncharacterized protein</fullName>
    </submittedName>
</protein>
<evidence type="ECO:0000313" key="1">
    <source>
        <dbReference type="EMBL" id="VVC75450.1"/>
    </source>
</evidence>
<proteinExistence type="predicted"/>
<dbReference type="RefSeq" id="WP_148338757.1">
    <property type="nucleotide sequence ID" value="NZ_LR699119.1"/>
</dbReference>
<dbReference type="NCBIfam" id="NF043053">
    <property type="entry name" value="T4SS_Ceg17"/>
    <property type="match status" value="1"/>
</dbReference>
<evidence type="ECO:0000313" key="2">
    <source>
        <dbReference type="Proteomes" id="UP000324194"/>
    </source>
</evidence>